<dbReference type="Gene3D" id="3.90.180.10">
    <property type="entry name" value="Medium-chain alcohol dehydrogenases, catalytic domain"/>
    <property type="match status" value="1"/>
</dbReference>
<proteinExistence type="predicted"/>
<dbReference type="InterPro" id="IPR011032">
    <property type="entry name" value="GroES-like_sf"/>
</dbReference>
<dbReference type="InterPro" id="IPR013154">
    <property type="entry name" value="ADH-like_N"/>
</dbReference>
<dbReference type="Pfam" id="PF08240">
    <property type="entry name" value="ADH_N"/>
    <property type="match status" value="1"/>
</dbReference>
<dbReference type="eggNOG" id="COG0604">
    <property type="taxonomic scope" value="Bacteria"/>
</dbReference>
<dbReference type="InterPro" id="IPR036291">
    <property type="entry name" value="NAD(P)-bd_dom_sf"/>
</dbReference>
<dbReference type="AlphaFoldDB" id="F1YDX9"/>
<dbReference type="Pfam" id="PF13602">
    <property type="entry name" value="ADH_zinc_N_2"/>
    <property type="match status" value="1"/>
</dbReference>
<reference evidence="2 3" key="1">
    <citation type="journal article" date="2011" name="J. Bacteriol.">
        <title>Draft Genome Sequence of Gordonia neofelifaecis NRRL B-59395, a Cholesterol-Degrading Actinomycete.</title>
        <authorList>
            <person name="Ge F."/>
            <person name="Li W."/>
            <person name="Chen G."/>
            <person name="Liu Y."/>
            <person name="Zhang G."/>
            <person name="Yong B."/>
            <person name="Wang Q."/>
            <person name="Wang N."/>
            <person name="Huang Z."/>
            <person name="Li W."/>
            <person name="Wang J."/>
            <person name="Wu C."/>
            <person name="Xie Q."/>
            <person name="Liu G."/>
        </authorList>
    </citation>
    <scope>NUCLEOTIDE SEQUENCE [LARGE SCALE GENOMIC DNA]</scope>
    <source>
        <strain evidence="2 3">NRRL B-59395</strain>
    </source>
</reference>
<dbReference type="SUPFAM" id="SSF51735">
    <property type="entry name" value="NAD(P)-binding Rossmann-fold domains"/>
    <property type="match status" value="1"/>
</dbReference>
<dbReference type="Gene3D" id="3.40.50.720">
    <property type="entry name" value="NAD(P)-binding Rossmann-like Domain"/>
    <property type="match status" value="1"/>
</dbReference>
<dbReference type="EMBL" id="AEUD01000001">
    <property type="protein sequence ID" value="EGD57069.1"/>
    <property type="molecule type" value="Genomic_DNA"/>
</dbReference>
<evidence type="ECO:0000259" key="1">
    <source>
        <dbReference type="SMART" id="SM00829"/>
    </source>
</evidence>
<dbReference type="InterPro" id="IPR020843">
    <property type="entry name" value="ER"/>
</dbReference>
<dbReference type="PANTHER" id="PTHR43482">
    <property type="entry name" value="PROTEIN AST1-RELATED"/>
    <property type="match status" value="1"/>
</dbReference>
<evidence type="ECO:0000313" key="2">
    <source>
        <dbReference type="EMBL" id="EGD57069.1"/>
    </source>
</evidence>
<name>F1YDX9_9ACTN</name>
<keyword evidence="3" id="KW-1185">Reference proteome</keyword>
<dbReference type="STRING" id="644548.SCNU_01795"/>
<dbReference type="Proteomes" id="UP000035065">
    <property type="component" value="Unassembled WGS sequence"/>
</dbReference>
<evidence type="ECO:0000313" key="3">
    <source>
        <dbReference type="Proteomes" id="UP000035065"/>
    </source>
</evidence>
<dbReference type="PANTHER" id="PTHR43482:SF1">
    <property type="entry name" value="PROTEIN AST1-RELATED"/>
    <property type="match status" value="1"/>
</dbReference>
<sequence>MHDRAFLLGDLSRPTAAISGAAEAPSTDSKGSLMKAALIHRTGSPEEFQVSDVEVPTPGDGEILVRVAASAVNPVDVKTRSGFLPFEIAFPATLGWDVAGIVTAVGEGVDRFSVGDAVIGMVCQPMRGAGTYAEQVVADQSLFAGAPAGVDLVDAAAIPLGGLTARQLVDDLALDADDTVAVIGARGAVGRIVVQLLVAAGISTVAVARDADREDLLALGATEVVTSTDELPGASFDAVVDTAGIGDAARDLVVDGGKLTMIYDGEYPAPARGVEPKRWFVQENGDQLQELSDGVAAGTLTVPVSWRFPLTEVAEAHTVFEAGGIRGKIVLVP</sequence>
<dbReference type="GO" id="GO:0016491">
    <property type="term" value="F:oxidoreductase activity"/>
    <property type="evidence" value="ECO:0007669"/>
    <property type="project" value="InterPro"/>
</dbReference>
<dbReference type="SUPFAM" id="SSF50129">
    <property type="entry name" value="GroES-like"/>
    <property type="match status" value="1"/>
</dbReference>
<feature type="domain" description="Enoyl reductase (ER)" evidence="1">
    <location>
        <begin position="43"/>
        <end position="331"/>
    </location>
</feature>
<comment type="caution">
    <text evidence="2">The sequence shown here is derived from an EMBL/GenBank/DDBJ whole genome shotgun (WGS) entry which is preliminary data.</text>
</comment>
<dbReference type="CDD" id="cd05289">
    <property type="entry name" value="MDR_like_2"/>
    <property type="match status" value="1"/>
</dbReference>
<protein>
    <submittedName>
        <fullName evidence="2">Oxidoreductase</fullName>
    </submittedName>
</protein>
<dbReference type="SMART" id="SM00829">
    <property type="entry name" value="PKS_ER"/>
    <property type="match status" value="1"/>
</dbReference>
<accession>F1YDX9</accession>
<organism evidence="2 3">
    <name type="scientific">Gordonia neofelifaecis NRRL B-59395</name>
    <dbReference type="NCBI Taxonomy" id="644548"/>
    <lineage>
        <taxon>Bacteria</taxon>
        <taxon>Bacillati</taxon>
        <taxon>Actinomycetota</taxon>
        <taxon>Actinomycetes</taxon>
        <taxon>Mycobacteriales</taxon>
        <taxon>Gordoniaceae</taxon>
        <taxon>Gordonia</taxon>
    </lineage>
</organism>
<dbReference type="InterPro" id="IPR052585">
    <property type="entry name" value="Lipid_raft_assoc_Zn_ADH"/>
</dbReference>
<gene>
    <name evidence="2" type="ORF">SCNU_01795</name>
</gene>